<keyword evidence="4" id="KW-0963">Cytoplasm</keyword>
<evidence type="ECO:0000256" key="1">
    <source>
        <dbReference type="ARBA" id="ARBA00004123"/>
    </source>
</evidence>
<dbReference type="GO" id="GO:0003677">
    <property type="term" value="F:DNA binding"/>
    <property type="evidence" value="ECO:0007669"/>
    <property type="project" value="UniProtKB-KW"/>
</dbReference>
<feature type="region of interest" description="Disordered" evidence="12">
    <location>
        <begin position="305"/>
        <end position="332"/>
    </location>
</feature>
<feature type="compositionally biased region" description="Polar residues" evidence="12">
    <location>
        <begin position="262"/>
        <end position="272"/>
    </location>
</feature>
<keyword evidence="9" id="KW-0206">Cytoskeleton</keyword>
<feature type="region of interest" description="Disordered" evidence="12">
    <location>
        <begin position="66"/>
        <end position="199"/>
    </location>
</feature>
<organism evidence="13 14">
    <name type="scientific">Mustela putorius furo</name>
    <name type="common">European domestic ferret</name>
    <name type="synonym">Mustela furo</name>
    <dbReference type="NCBI Taxonomy" id="9669"/>
    <lineage>
        <taxon>Eukaryota</taxon>
        <taxon>Metazoa</taxon>
        <taxon>Chordata</taxon>
        <taxon>Craniata</taxon>
        <taxon>Vertebrata</taxon>
        <taxon>Euteleostomi</taxon>
        <taxon>Mammalia</taxon>
        <taxon>Eutheria</taxon>
        <taxon>Laurasiatheria</taxon>
        <taxon>Carnivora</taxon>
        <taxon>Caniformia</taxon>
        <taxon>Musteloidea</taxon>
        <taxon>Mustelidae</taxon>
        <taxon>Mustelinae</taxon>
        <taxon>Mustela</taxon>
    </lineage>
</organism>
<name>A0A8U0SUW9_MUSPF</name>
<dbReference type="GO" id="GO:0040001">
    <property type="term" value="P:establishment of mitotic spindle localization"/>
    <property type="evidence" value="ECO:0007669"/>
    <property type="project" value="InterPro"/>
</dbReference>
<gene>
    <name evidence="14" type="primary">NUSAP1</name>
</gene>
<feature type="region of interest" description="Disordered" evidence="12">
    <location>
        <begin position="262"/>
        <end position="283"/>
    </location>
</feature>
<evidence type="ECO:0000256" key="8">
    <source>
        <dbReference type="ARBA" id="ARBA00023125"/>
    </source>
</evidence>
<dbReference type="GO" id="GO:0072686">
    <property type="term" value="C:mitotic spindle"/>
    <property type="evidence" value="ECO:0007669"/>
    <property type="project" value="TreeGrafter"/>
</dbReference>
<evidence type="ECO:0000256" key="5">
    <source>
        <dbReference type="ARBA" id="ARBA00022618"/>
    </source>
</evidence>
<dbReference type="Pfam" id="PF16006">
    <property type="entry name" value="NUSAP"/>
    <property type="match status" value="1"/>
</dbReference>
<dbReference type="GO" id="GO:0007076">
    <property type="term" value="P:mitotic chromosome condensation"/>
    <property type="evidence" value="ECO:0007669"/>
    <property type="project" value="TreeGrafter"/>
</dbReference>
<feature type="compositionally biased region" description="Basic residues" evidence="12">
    <location>
        <begin position="98"/>
        <end position="108"/>
    </location>
</feature>
<accession>A0A8U0SUW9</accession>
<dbReference type="GO" id="GO:0005730">
    <property type="term" value="C:nucleolus"/>
    <property type="evidence" value="ECO:0007669"/>
    <property type="project" value="TreeGrafter"/>
</dbReference>
<dbReference type="GO" id="GO:0005874">
    <property type="term" value="C:microtubule"/>
    <property type="evidence" value="ECO:0007669"/>
    <property type="project" value="UniProtKB-KW"/>
</dbReference>
<dbReference type="GeneID" id="101685381"/>
<evidence type="ECO:0000256" key="2">
    <source>
        <dbReference type="ARBA" id="ARBA00004186"/>
    </source>
</evidence>
<feature type="compositionally biased region" description="Basic residues" evidence="12">
    <location>
        <begin position="436"/>
        <end position="446"/>
    </location>
</feature>
<dbReference type="RefSeq" id="XP_004751189.1">
    <property type="nucleotide sequence ID" value="XM_004751132.3"/>
</dbReference>
<evidence type="ECO:0000256" key="12">
    <source>
        <dbReference type="SAM" id="MobiDB-lite"/>
    </source>
</evidence>
<protein>
    <submittedName>
        <fullName evidence="14">Nucleolar and spindle-associated protein 1 isoform X1</fullName>
    </submittedName>
</protein>
<dbReference type="InterPro" id="IPR026756">
    <property type="entry name" value="NuSAP"/>
</dbReference>
<feature type="region of interest" description="Disordered" evidence="12">
    <location>
        <begin position="416"/>
        <end position="459"/>
    </location>
</feature>
<evidence type="ECO:0000256" key="3">
    <source>
        <dbReference type="ARBA" id="ARBA00009702"/>
    </source>
</evidence>
<comment type="similarity">
    <text evidence="3">Belongs to the NUSAP family.</text>
</comment>
<dbReference type="GO" id="GO:0008017">
    <property type="term" value="F:microtubule binding"/>
    <property type="evidence" value="ECO:0007669"/>
    <property type="project" value="TreeGrafter"/>
</dbReference>
<evidence type="ECO:0000256" key="4">
    <source>
        <dbReference type="ARBA" id="ARBA00022490"/>
    </source>
</evidence>
<keyword evidence="10" id="KW-0539">Nucleus</keyword>
<proteinExistence type="inferred from homology"/>
<keyword evidence="5" id="KW-0132">Cell division</keyword>
<feature type="region of interest" description="Disordered" evidence="12">
    <location>
        <begin position="387"/>
        <end position="406"/>
    </location>
</feature>
<evidence type="ECO:0000256" key="6">
    <source>
        <dbReference type="ARBA" id="ARBA00022701"/>
    </source>
</evidence>
<evidence type="ECO:0000256" key="11">
    <source>
        <dbReference type="ARBA" id="ARBA00023306"/>
    </source>
</evidence>
<dbReference type="PANTHER" id="PTHR15874:SF1">
    <property type="entry name" value="NUCLEOLAR AND SPINDLE-ASSOCIATED PROTEIN 1"/>
    <property type="match status" value="1"/>
</dbReference>
<keyword evidence="11" id="KW-0131">Cell cycle</keyword>
<keyword evidence="13" id="KW-1185">Reference proteome</keyword>
<evidence type="ECO:0000256" key="9">
    <source>
        <dbReference type="ARBA" id="ARBA00023212"/>
    </source>
</evidence>
<evidence type="ECO:0000313" key="14">
    <source>
        <dbReference type="RefSeq" id="XP_004751189.1"/>
    </source>
</evidence>
<dbReference type="AlphaFoldDB" id="A0A8U0SUW9"/>
<sequence length="459" mass="51525">MQLSRAVPSLEELDSFKYSDLQILAKNLGLRANLRADKLLKALKAHLKHEAKKENENQDVTDECLSFHDGSQTSASSCEEAELQSHGQEQTEREPRGHGTKTRRRCRTVLRNPDTQDHSEIKVSDHTEFQNQEKQEHQDLRTVAEVSSPPDESQGEENAVSSGKRRNGNEDSKVPSEGKKSLYTDGFSKPGKSKRTISTTPNFKKLHEARFKEMESIDQYIERKKKNFEEHNAFHELKKQPATKGAVVTPVPLRERLPLACTPTSQRRSQGQPLGAAGRSTLCGKGSAKRSVLSATKMNVRFSAATKDNEHKRSLTKTPARKSPHVTISGSTPKGQAVLGIYKIKTTTGNSASVVTPFKLTTQAAQTPVSSKKPVFDLKASLSRPLNYEPHKGKLKPWGQPKENNSLKEHVNRVSFHKKTYKQPPLQTREEQRKQHEQRRKEKKAKVLGARRGLIMAED</sequence>
<dbReference type="OrthoDB" id="3258416at2759"/>
<feature type="compositionally biased region" description="Basic and acidic residues" evidence="12">
    <location>
        <begin position="167"/>
        <end position="182"/>
    </location>
</feature>
<keyword evidence="6" id="KW-0493">Microtubule</keyword>
<dbReference type="KEGG" id="mpuf:101685381"/>
<evidence type="ECO:0000256" key="7">
    <source>
        <dbReference type="ARBA" id="ARBA00022776"/>
    </source>
</evidence>
<dbReference type="Proteomes" id="UP000000715">
    <property type="component" value="Unplaced"/>
</dbReference>
<feature type="compositionally biased region" description="Basic and acidic residues" evidence="12">
    <location>
        <begin position="114"/>
        <end position="142"/>
    </location>
</feature>
<dbReference type="GO" id="GO:0000281">
    <property type="term" value="P:mitotic cytokinesis"/>
    <property type="evidence" value="ECO:0007669"/>
    <property type="project" value="InterPro"/>
</dbReference>
<evidence type="ECO:0000256" key="10">
    <source>
        <dbReference type="ARBA" id="ARBA00023242"/>
    </source>
</evidence>
<dbReference type="CTD" id="51203"/>
<comment type="subcellular location">
    <subcellularLocation>
        <location evidence="2">Cytoplasm</location>
        <location evidence="2">Cytoskeleton</location>
        <location evidence="2">Spindle</location>
    </subcellularLocation>
    <subcellularLocation>
        <location evidence="1">Nucleus</location>
    </subcellularLocation>
</comment>
<keyword evidence="7" id="KW-0498">Mitosis</keyword>
<reference evidence="14" key="1">
    <citation type="submission" date="2025-08" db="UniProtKB">
        <authorList>
            <consortium name="RefSeq"/>
        </authorList>
    </citation>
    <scope>IDENTIFICATION</scope>
    <source>
        <tissue evidence="14">Brain</tissue>
    </source>
</reference>
<dbReference type="PANTHER" id="PTHR15874">
    <property type="entry name" value="NUCLEOLAR AND SPINDLE-ASSOCIATED PROTEIN 1"/>
    <property type="match status" value="1"/>
</dbReference>
<evidence type="ECO:0000313" key="13">
    <source>
        <dbReference type="Proteomes" id="UP000000715"/>
    </source>
</evidence>
<keyword evidence="8" id="KW-0238">DNA-binding</keyword>